<sequence length="151" mass="17505">MKQQSDKTILDKISSSWRMALAILFFIVGGVIYVSYRVKSLYMFNWFNILGLDNYVDYLRSNIGAYRIPNFVKYSLPDGLWLFAYFLVIKTIYGTEMSKVAIISYSALPLIAIGSEILQIFNLVPGVFDIYDLICYICSILIFYYLNTFKL</sequence>
<accession>A0AAW5UAV2</accession>
<feature type="transmembrane region" description="Helical" evidence="1">
    <location>
        <begin position="74"/>
        <end position="93"/>
    </location>
</feature>
<keyword evidence="1" id="KW-1133">Transmembrane helix</keyword>
<feature type="transmembrane region" description="Helical" evidence="1">
    <location>
        <begin position="127"/>
        <end position="146"/>
    </location>
</feature>
<dbReference type="AlphaFoldDB" id="A0AAW5UAV2"/>
<proteinExistence type="predicted"/>
<evidence type="ECO:0000256" key="1">
    <source>
        <dbReference type="SAM" id="Phobius"/>
    </source>
</evidence>
<keyword evidence="1" id="KW-0472">Membrane</keyword>
<organism evidence="2 3">
    <name type="scientific">Segatella copri</name>
    <dbReference type="NCBI Taxonomy" id="165179"/>
    <lineage>
        <taxon>Bacteria</taxon>
        <taxon>Pseudomonadati</taxon>
        <taxon>Bacteroidota</taxon>
        <taxon>Bacteroidia</taxon>
        <taxon>Bacteroidales</taxon>
        <taxon>Prevotellaceae</taxon>
        <taxon>Segatella</taxon>
    </lineage>
</organism>
<feature type="transmembrane region" description="Helical" evidence="1">
    <location>
        <begin position="20"/>
        <end position="38"/>
    </location>
</feature>
<evidence type="ECO:0000313" key="2">
    <source>
        <dbReference type="EMBL" id="MCW4131925.1"/>
    </source>
</evidence>
<comment type="caution">
    <text evidence="2">The sequence shown here is derived from an EMBL/GenBank/DDBJ whole genome shotgun (WGS) entry which is preliminary data.</text>
</comment>
<reference evidence="2" key="1">
    <citation type="submission" date="2022-11" db="EMBL/GenBank/DDBJ databases">
        <title>Genomic repertoires linked with pathogenic potency of arthritogenic Prevotella copri isolated from the gut of rheumatoid arthritis patients.</title>
        <authorList>
            <person name="Nii T."/>
            <person name="Maeda Y."/>
            <person name="Motooka D."/>
            <person name="Naito M."/>
            <person name="Matsumoto Y."/>
            <person name="Ogawa T."/>
            <person name="Oguro-Igashira E."/>
            <person name="Kishikawa T."/>
            <person name="Yamashita M."/>
            <person name="Koizumi S."/>
            <person name="Kurakawa T."/>
            <person name="Okumura R."/>
            <person name="Kayama H."/>
            <person name="Murakami M."/>
            <person name="Sakaguchi T."/>
            <person name="Das B."/>
            <person name="Nakamura S."/>
            <person name="Okada Y."/>
            <person name="Kumanogoh A."/>
            <person name="Takeda K."/>
        </authorList>
    </citation>
    <scope>NUCLEOTIDE SEQUENCE</scope>
    <source>
        <strain evidence="2">H019-1</strain>
    </source>
</reference>
<protein>
    <submittedName>
        <fullName evidence="2">Uncharacterized protein</fullName>
    </submittedName>
</protein>
<gene>
    <name evidence="2" type="ORF">ONT19_10095</name>
</gene>
<feature type="transmembrane region" description="Helical" evidence="1">
    <location>
        <begin position="100"/>
        <end position="121"/>
    </location>
</feature>
<dbReference type="Proteomes" id="UP001209417">
    <property type="component" value="Unassembled WGS sequence"/>
</dbReference>
<dbReference type="RefSeq" id="WP_264952535.1">
    <property type="nucleotide sequence ID" value="NZ_JAPDVE010000031.1"/>
</dbReference>
<dbReference type="EMBL" id="JAPDVG010000001">
    <property type="protein sequence ID" value="MCW4131925.1"/>
    <property type="molecule type" value="Genomic_DNA"/>
</dbReference>
<name>A0AAW5UAV2_9BACT</name>
<evidence type="ECO:0000313" key="3">
    <source>
        <dbReference type="Proteomes" id="UP001209417"/>
    </source>
</evidence>
<keyword evidence="1" id="KW-0812">Transmembrane</keyword>